<comment type="caution">
    <text evidence="1">The sequence shown here is derived from an EMBL/GenBank/DDBJ whole genome shotgun (WGS) entry which is preliminary data.</text>
</comment>
<accession>A0ABV0APB5</accession>
<evidence type="ECO:0000313" key="1">
    <source>
        <dbReference type="EMBL" id="MEN3536096.1"/>
    </source>
</evidence>
<keyword evidence="2" id="KW-1185">Reference proteome</keyword>
<dbReference type="EMBL" id="JBDJAW010000009">
    <property type="protein sequence ID" value="MEN3536096.1"/>
    <property type="molecule type" value="Genomic_DNA"/>
</dbReference>
<evidence type="ECO:0000313" key="2">
    <source>
        <dbReference type="Proteomes" id="UP001447516"/>
    </source>
</evidence>
<reference evidence="1 2" key="1">
    <citation type="submission" date="2024-05" db="EMBL/GenBank/DDBJ databases">
        <title>Microbispora sp.ZYX-F-249.</title>
        <authorList>
            <person name="Xie H."/>
        </authorList>
    </citation>
    <scope>NUCLEOTIDE SEQUENCE [LARGE SCALE GENOMIC DNA]</scope>
    <source>
        <strain evidence="1 2">ZYX-F-249</strain>
    </source>
</reference>
<gene>
    <name evidence="1" type="ORF">AAH991_13355</name>
</gene>
<name>A0ABV0APB5_9ACTN</name>
<dbReference type="Proteomes" id="UP001447516">
    <property type="component" value="Unassembled WGS sequence"/>
</dbReference>
<protein>
    <submittedName>
        <fullName evidence="1">Uncharacterized protein</fullName>
    </submittedName>
</protein>
<sequence length="597" mass="60581">MAILLAVVVGSASCTVLNLDDADPARNAAPTGAAAAVDALTAAGAGVYDGPADARPVKKPRHPGPLRLLRSQVANLARDADAGGGIDAGRIDALLPMPKGSVPISFLLAGYVAAGRTQGAKYARTLMAGQNLNQPRTLLFPTLVLALFTADVTANAAKRPPAGPSGAGAVGTAGTGTGDAGIAAIEAGGAVTRVRLAAASPCGDLSAFFRNTLQAVAGAIVGVLPDIPFLKPIIAWALTKGLQYGLDGAAAVIERIPFIQALRSAVGGLALAVTVVAALRDWTVSVTAEPPRAHYATGAGFSGAKAIATVNDGPGDVFSPEVRQCASALGITLAKGGAPGSAATWDVVAGKQHATPVGTRNAAVGDDKRTTLALTMSRESDDAHRHGRIANGLVVLRVTVKRQDVQQVRRFVEQAITGALPAPVYAALTATLGDPLGKIAAMTDVTGQGRLVAEYHLAATPTPSSVPSGEPTRGRAVRVSLDRPAASTIRGGRIVDFVSCDGPYGTWKGKFRVGAYHSLVPWYDIPATFTVGGSGTRKLTVPLKVVTIKVGLGPGVRTDPSVDVTVTAKSMTFSQLPDGDPAPFTLPIKPAPGAACP</sequence>
<dbReference type="RefSeq" id="WP_346226103.1">
    <property type="nucleotide sequence ID" value="NZ_JBDJAW010000009.1"/>
</dbReference>
<organism evidence="1 2">
    <name type="scientific">Microbispora maris</name>
    <dbReference type="NCBI Taxonomy" id="3144104"/>
    <lineage>
        <taxon>Bacteria</taxon>
        <taxon>Bacillati</taxon>
        <taxon>Actinomycetota</taxon>
        <taxon>Actinomycetes</taxon>
        <taxon>Streptosporangiales</taxon>
        <taxon>Streptosporangiaceae</taxon>
        <taxon>Microbispora</taxon>
    </lineage>
</organism>
<proteinExistence type="predicted"/>